<dbReference type="Pfam" id="PF03226">
    <property type="entry name" value="Yippee-Mis18"/>
    <property type="match status" value="1"/>
</dbReference>
<organism evidence="6 7">
    <name type="scientific">Cephalotrichum gorgonifer</name>
    <dbReference type="NCBI Taxonomy" id="2041049"/>
    <lineage>
        <taxon>Eukaryota</taxon>
        <taxon>Fungi</taxon>
        <taxon>Dikarya</taxon>
        <taxon>Ascomycota</taxon>
        <taxon>Pezizomycotina</taxon>
        <taxon>Sordariomycetes</taxon>
        <taxon>Hypocreomycetidae</taxon>
        <taxon>Microascales</taxon>
        <taxon>Microascaceae</taxon>
        <taxon>Cephalotrichum</taxon>
    </lineage>
</organism>
<feature type="region of interest" description="Disordered" evidence="4">
    <location>
        <begin position="170"/>
        <end position="211"/>
    </location>
</feature>
<evidence type="ECO:0000256" key="1">
    <source>
        <dbReference type="ARBA" id="ARBA00005613"/>
    </source>
</evidence>
<evidence type="ECO:0000259" key="5">
    <source>
        <dbReference type="PROSITE" id="PS51792"/>
    </source>
</evidence>
<accession>A0AAE8SR56</accession>
<dbReference type="PROSITE" id="PS51792">
    <property type="entry name" value="YIPPEE"/>
    <property type="match status" value="1"/>
</dbReference>
<feature type="compositionally biased region" description="Low complexity" evidence="4">
    <location>
        <begin position="170"/>
        <end position="179"/>
    </location>
</feature>
<evidence type="ECO:0000256" key="3">
    <source>
        <dbReference type="ARBA" id="ARBA00022833"/>
    </source>
</evidence>
<gene>
    <name evidence="6" type="ORF">DNG_00831</name>
</gene>
<reference evidence="6" key="1">
    <citation type="submission" date="2018-03" db="EMBL/GenBank/DDBJ databases">
        <authorList>
            <person name="Guldener U."/>
        </authorList>
    </citation>
    <scope>NUCLEOTIDE SEQUENCE</scope>
</reference>
<protein>
    <submittedName>
        <fullName evidence="6">Related to yippee family protein</fullName>
    </submittedName>
</protein>
<dbReference type="GO" id="GO:0046872">
    <property type="term" value="F:metal ion binding"/>
    <property type="evidence" value="ECO:0007669"/>
    <property type="project" value="UniProtKB-KW"/>
</dbReference>
<sequence>MSRDKPARTIFPTFLLPSLKIPFRGSRPIDLSLSRKPVAEDPVRLTRSQSDTLRCKTCSADLAFATQIISKGFTGRHGRAYLVAPPAAAAESARASSRSDRDIVNVSVGRCESRQLVTGWHTVADITCVICGTKLGWKYVDAKESSQHYKVGKFILETERVVTYRSWEDSPVSPVSSVPAEDNGAGVAGGDREGSEVVEFDSGDEDECDDIFSGTWDRESVAMRRRSKRLSSRGS</sequence>
<keyword evidence="7" id="KW-1185">Reference proteome</keyword>
<dbReference type="InterPro" id="IPR034751">
    <property type="entry name" value="Yippee"/>
</dbReference>
<evidence type="ECO:0000313" key="7">
    <source>
        <dbReference type="Proteomes" id="UP001187682"/>
    </source>
</evidence>
<name>A0AAE8SR56_9PEZI</name>
<dbReference type="PANTHER" id="PTHR13848">
    <property type="entry name" value="PROTEIN YIPPEE-LIKE CG15309-RELATED"/>
    <property type="match status" value="1"/>
</dbReference>
<dbReference type="AlphaFoldDB" id="A0AAE8SR56"/>
<comment type="caution">
    <text evidence="6">The sequence shown here is derived from an EMBL/GenBank/DDBJ whole genome shotgun (WGS) entry which is preliminary data.</text>
</comment>
<dbReference type="Proteomes" id="UP001187682">
    <property type="component" value="Unassembled WGS sequence"/>
</dbReference>
<keyword evidence="2" id="KW-0479">Metal-binding</keyword>
<evidence type="ECO:0000256" key="4">
    <source>
        <dbReference type="SAM" id="MobiDB-lite"/>
    </source>
</evidence>
<dbReference type="InterPro" id="IPR004910">
    <property type="entry name" value="Yippee/Mis18/Cereblon"/>
</dbReference>
<feature type="domain" description="Yippee" evidence="5">
    <location>
        <begin position="51"/>
        <end position="165"/>
    </location>
</feature>
<dbReference type="InterPro" id="IPR039058">
    <property type="entry name" value="Yippee_fam"/>
</dbReference>
<feature type="compositionally biased region" description="Acidic residues" evidence="4">
    <location>
        <begin position="196"/>
        <end position="210"/>
    </location>
</feature>
<evidence type="ECO:0000313" key="6">
    <source>
        <dbReference type="EMBL" id="SPN97317.1"/>
    </source>
</evidence>
<dbReference type="EMBL" id="ONZQ02000001">
    <property type="protein sequence ID" value="SPN97317.1"/>
    <property type="molecule type" value="Genomic_DNA"/>
</dbReference>
<proteinExistence type="inferred from homology"/>
<comment type="similarity">
    <text evidence="1">Belongs to the yippee family.</text>
</comment>
<keyword evidence="3" id="KW-0862">Zinc</keyword>
<evidence type="ECO:0000256" key="2">
    <source>
        <dbReference type="ARBA" id="ARBA00022723"/>
    </source>
</evidence>